<feature type="non-terminal residue" evidence="2">
    <location>
        <position position="1"/>
    </location>
</feature>
<sequence>ERSAIRTLPRPVRSAARRGGRGVGALAQGPRRGGEPRLEAHKRDQGAGSRRAAGDVGHLGVLPRL</sequence>
<proteinExistence type="predicted"/>
<evidence type="ECO:0000313" key="2">
    <source>
        <dbReference type="EMBL" id="CAA9472744.1"/>
    </source>
</evidence>
<organism evidence="2">
    <name type="scientific">uncultured Rubrobacteraceae bacterium</name>
    <dbReference type="NCBI Taxonomy" id="349277"/>
    <lineage>
        <taxon>Bacteria</taxon>
        <taxon>Bacillati</taxon>
        <taxon>Actinomycetota</taxon>
        <taxon>Rubrobacteria</taxon>
        <taxon>Rubrobacterales</taxon>
        <taxon>Rubrobacteraceae</taxon>
        <taxon>environmental samples</taxon>
    </lineage>
</organism>
<evidence type="ECO:0000256" key="1">
    <source>
        <dbReference type="SAM" id="MobiDB-lite"/>
    </source>
</evidence>
<feature type="non-terminal residue" evidence="2">
    <location>
        <position position="65"/>
    </location>
</feature>
<dbReference type="EMBL" id="CADCVH010000106">
    <property type="protein sequence ID" value="CAA9472744.1"/>
    <property type="molecule type" value="Genomic_DNA"/>
</dbReference>
<feature type="compositionally biased region" description="Basic and acidic residues" evidence="1">
    <location>
        <begin position="32"/>
        <end position="45"/>
    </location>
</feature>
<protein>
    <submittedName>
        <fullName evidence="2">Uncharacterized protein</fullName>
    </submittedName>
</protein>
<gene>
    <name evidence="2" type="ORF">AVDCRST_MAG02-3873</name>
</gene>
<name>A0A6J4RFR2_9ACTN</name>
<reference evidence="2" key="1">
    <citation type="submission" date="2020-02" db="EMBL/GenBank/DDBJ databases">
        <authorList>
            <person name="Meier V. D."/>
        </authorList>
    </citation>
    <scope>NUCLEOTIDE SEQUENCE</scope>
    <source>
        <strain evidence="2">AVDCRST_MAG02</strain>
    </source>
</reference>
<dbReference type="AlphaFoldDB" id="A0A6J4RFR2"/>
<feature type="region of interest" description="Disordered" evidence="1">
    <location>
        <begin position="1"/>
        <end position="65"/>
    </location>
</feature>
<accession>A0A6J4RFR2</accession>